<keyword evidence="3" id="KW-1185">Reference proteome</keyword>
<feature type="region of interest" description="Disordered" evidence="1">
    <location>
        <begin position="1"/>
        <end position="23"/>
    </location>
</feature>
<comment type="caution">
    <text evidence="2">The sequence shown here is derived from an EMBL/GenBank/DDBJ whole genome shotgun (WGS) entry which is preliminary data.</text>
</comment>
<evidence type="ECO:0000313" key="2">
    <source>
        <dbReference type="EMBL" id="GMI38293.1"/>
    </source>
</evidence>
<name>A0A9W7G719_9STRA</name>
<dbReference type="AlphaFoldDB" id="A0A9W7G719"/>
<dbReference type="EMBL" id="BRYA01000084">
    <property type="protein sequence ID" value="GMI38293.1"/>
    <property type="molecule type" value="Genomic_DNA"/>
</dbReference>
<sequence length="180" mass="19435">MKKLFKSRQNHQTNVPRASGDPLGKTVLVMVRSKNGRDTTSTDEETTPSVAVISGTSSLSTVTPTNRVVHGKFLTDVRPGTRASTAVCGADGDPGLARLDEMCGSVGTSVTPVSCIGEDIRERERRRHIGMRIPGKVLEDIPEGDNPNDYESYYSSGSESTVSTNVGWWIGCDFDKSVKN</sequence>
<organism evidence="2 3">
    <name type="scientific">Triparma columacea</name>
    <dbReference type="NCBI Taxonomy" id="722753"/>
    <lineage>
        <taxon>Eukaryota</taxon>
        <taxon>Sar</taxon>
        <taxon>Stramenopiles</taxon>
        <taxon>Ochrophyta</taxon>
        <taxon>Bolidophyceae</taxon>
        <taxon>Parmales</taxon>
        <taxon>Triparmaceae</taxon>
        <taxon>Triparma</taxon>
    </lineage>
</organism>
<protein>
    <submittedName>
        <fullName evidence="2">Uncharacterized protein</fullName>
    </submittedName>
</protein>
<accession>A0A9W7G719</accession>
<dbReference type="Proteomes" id="UP001165065">
    <property type="component" value="Unassembled WGS sequence"/>
</dbReference>
<evidence type="ECO:0000256" key="1">
    <source>
        <dbReference type="SAM" id="MobiDB-lite"/>
    </source>
</evidence>
<reference evidence="3" key="1">
    <citation type="journal article" date="2023" name="Commun. Biol.">
        <title>Genome analysis of Parmales, the sister group of diatoms, reveals the evolutionary specialization of diatoms from phago-mixotrophs to photoautotrophs.</title>
        <authorList>
            <person name="Ban H."/>
            <person name="Sato S."/>
            <person name="Yoshikawa S."/>
            <person name="Yamada K."/>
            <person name="Nakamura Y."/>
            <person name="Ichinomiya M."/>
            <person name="Sato N."/>
            <person name="Blanc-Mathieu R."/>
            <person name="Endo H."/>
            <person name="Kuwata A."/>
            <person name="Ogata H."/>
        </authorList>
    </citation>
    <scope>NUCLEOTIDE SEQUENCE [LARGE SCALE GENOMIC DNA]</scope>
</reference>
<evidence type="ECO:0000313" key="3">
    <source>
        <dbReference type="Proteomes" id="UP001165065"/>
    </source>
</evidence>
<proteinExistence type="predicted"/>
<gene>
    <name evidence="2" type="ORF">TrCOL_g2812</name>
</gene>